<evidence type="ECO:0008006" key="6">
    <source>
        <dbReference type="Google" id="ProtNLM"/>
    </source>
</evidence>
<dbReference type="Gene3D" id="3.15.10.10">
    <property type="entry name" value="Bactericidal permeability-increasing protein, domain 1"/>
    <property type="match status" value="1"/>
</dbReference>
<evidence type="ECO:0000313" key="5">
    <source>
        <dbReference type="Proteomes" id="UP000034182"/>
    </source>
</evidence>
<sequence length="758" mass="85514">MLRSAAKSVHTTTITANMSSCFGFRKSRAEDRQPLLPQYRDDTVLQRELHQKLHSYQMLRALSKGFMPSNEQVVINLRTLLASDVLNPGEHDLSDSGRLLVKFTKQWLAEFLELMQHKNSSDQIQDFIWFLSKSKLSVDVDDIASRASKAKSKAGTAAAYRSLQTVGSLLLTNSDFRLFLSDINVVGREVFKDTAFKLSDVAEQAGKKLEPSEQEQQTLKEPGADDGPVPTNQDLEQDVADFSKVISNGASQVAKEAGHSLADHISGDEKDTMLYRLKQAVLKLRKRNDYSDSVSTLSLLVQRYAMVYSRAVQETVNAAQDDINENDAVDRAIKNFWLFLTSFGDRGAWEDLEDKFKKVMEHSKNDPEFEDLMLDMGSSFQKLLTDPEFLDHADEKFQALREKARGVGTDSSLRTDVDDFLGQIQTTLEAVSHDEDIAKLIRTSMQIVRILSPKYQYTNGELVTDAINVFVPLLIQAVQYVPIPRLEVSTPEIDLLLENLIVEPGKTVNHTSFLPYKFRVETYNDLEIRKARFRTTSSVSSQVTVKIDGLSVRADEVGFWLRAHSGIFRLADAGIASFALDERGLDVHMDVEVGRDRLEKILSLKAVRVHIHKLDYTLRKSKLSIFGWLLKPLLRPIIRKAIEKQLANAIADGLHAANREVVFARERLRATQIASPEDLRTFFKAVAARLTPEADPDLYTRIGVAEPGKGIFKGIYAPGSVVKLWEEEAAQAAERVDDYKEDGWRNEIFDTHTRNMMQ</sequence>
<dbReference type="GO" id="GO:0008289">
    <property type="term" value="F:lipid binding"/>
    <property type="evidence" value="ECO:0007669"/>
    <property type="project" value="InterPro"/>
</dbReference>
<evidence type="ECO:0000313" key="4">
    <source>
        <dbReference type="EMBL" id="KKY28342.1"/>
    </source>
</evidence>
<dbReference type="PANTHER" id="PTHR31138:SF4">
    <property type="entry name" value="DUF5923 DOMAIN-CONTAINING PROTEIN"/>
    <property type="match status" value="1"/>
</dbReference>
<dbReference type="AlphaFoldDB" id="A0A0G2F0K9"/>
<dbReference type="InterPro" id="IPR017943">
    <property type="entry name" value="Bactericidal_perm-incr_a/b_dom"/>
</dbReference>
<feature type="region of interest" description="Disordered" evidence="1">
    <location>
        <begin position="206"/>
        <end position="234"/>
    </location>
</feature>
<gene>
    <name evidence="4" type="ORF">UCDDS831_g00312</name>
</gene>
<dbReference type="Proteomes" id="UP000034182">
    <property type="component" value="Unassembled WGS sequence"/>
</dbReference>
<protein>
    <recommendedName>
        <fullName evidence="6">Bactericidal permeability-increasing protein</fullName>
    </recommendedName>
</protein>
<name>A0A0G2F0K9_9PEZI</name>
<feature type="domain" description="HAM1-like N-terminal" evidence="3">
    <location>
        <begin position="230"/>
        <end position="592"/>
    </location>
</feature>
<dbReference type="EMBL" id="LAQI01000010">
    <property type="protein sequence ID" value="KKY28342.1"/>
    <property type="molecule type" value="Genomic_DNA"/>
</dbReference>
<dbReference type="InterPro" id="IPR027842">
    <property type="entry name" value="HAM1-like_C"/>
</dbReference>
<evidence type="ECO:0000259" key="3">
    <source>
        <dbReference type="Pfam" id="PF19343"/>
    </source>
</evidence>
<dbReference type="Pfam" id="PF19343">
    <property type="entry name" value="HAM1_N"/>
    <property type="match status" value="2"/>
</dbReference>
<dbReference type="SUPFAM" id="SSF55394">
    <property type="entry name" value="Bactericidal permeability-increasing protein, BPI"/>
    <property type="match status" value="1"/>
</dbReference>
<reference evidence="4 5" key="2">
    <citation type="submission" date="2015-05" db="EMBL/GenBank/DDBJ databases">
        <title>Distinctive expansion of gene families associated with plant cell wall degradation and secondary metabolism in the genomes of grapevine trunk pathogens.</title>
        <authorList>
            <person name="Lawrence D.P."/>
            <person name="Travadon R."/>
            <person name="Rolshausen P.E."/>
            <person name="Baumgartner K."/>
        </authorList>
    </citation>
    <scope>NUCLEOTIDE SEQUENCE [LARGE SCALE GENOMIC DNA]</scope>
    <source>
        <strain evidence="4">DS831</strain>
    </source>
</reference>
<evidence type="ECO:0000259" key="2">
    <source>
        <dbReference type="Pfam" id="PF14613"/>
    </source>
</evidence>
<evidence type="ECO:0000256" key="1">
    <source>
        <dbReference type="SAM" id="MobiDB-lite"/>
    </source>
</evidence>
<reference evidence="4 5" key="1">
    <citation type="submission" date="2015-03" db="EMBL/GenBank/DDBJ databases">
        <authorList>
            <person name="Morales-Cruz A."/>
            <person name="Amrine K.C."/>
            <person name="Cantu D."/>
        </authorList>
    </citation>
    <scope>NUCLEOTIDE SEQUENCE [LARGE SCALE GENOMIC DNA]</scope>
    <source>
        <strain evidence="4">DS831</strain>
    </source>
</reference>
<feature type="domain" description="HAM1-like N-terminal" evidence="3">
    <location>
        <begin position="43"/>
        <end position="226"/>
    </location>
</feature>
<organism evidence="4 5">
    <name type="scientific">Diplodia seriata</name>
    <dbReference type="NCBI Taxonomy" id="420778"/>
    <lineage>
        <taxon>Eukaryota</taxon>
        <taxon>Fungi</taxon>
        <taxon>Dikarya</taxon>
        <taxon>Ascomycota</taxon>
        <taxon>Pezizomycotina</taxon>
        <taxon>Dothideomycetes</taxon>
        <taxon>Dothideomycetes incertae sedis</taxon>
        <taxon>Botryosphaeriales</taxon>
        <taxon>Botryosphaeriaceae</taxon>
        <taxon>Diplodia</taxon>
    </lineage>
</organism>
<proteinExistence type="predicted"/>
<dbReference type="PANTHER" id="PTHR31138">
    <property type="entry name" value="CHROMOSOME 19, WHOLE GENOME SHOTGUN SEQUENCE"/>
    <property type="match status" value="1"/>
</dbReference>
<dbReference type="InterPro" id="IPR045967">
    <property type="entry name" value="HAM1-like_N"/>
</dbReference>
<comment type="caution">
    <text evidence="4">The sequence shown here is derived from an EMBL/GenBank/DDBJ whole genome shotgun (WGS) entry which is preliminary data.</text>
</comment>
<feature type="domain" description="HAM1-like C-terminal" evidence="2">
    <location>
        <begin position="609"/>
        <end position="683"/>
    </location>
</feature>
<dbReference type="Pfam" id="PF14613">
    <property type="entry name" value="HAM1_C"/>
    <property type="match status" value="1"/>
</dbReference>
<accession>A0A0G2F0K9</accession>